<evidence type="ECO:0000256" key="4">
    <source>
        <dbReference type="ARBA" id="ARBA00022729"/>
    </source>
</evidence>
<dbReference type="GO" id="GO:0009279">
    <property type="term" value="C:cell outer membrane"/>
    <property type="evidence" value="ECO:0007669"/>
    <property type="project" value="UniProtKB-SubCell"/>
</dbReference>
<keyword evidence="3" id="KW-0812">Transmembrane</keyword>
<keyword evidence="2" id="KW-1134">Transmembrane beta strand</keyword>
<dbReference type="GO" id="GO:0015483">
    <property type="term" value="F:long-chain fatty acid transporting porin activity"/>
    <property type="evidence" value="ECO:0007669"/>
    <property type="project" value="TreeGrafter"/>
</dbReference>
<evidence type="ECO:0000313" key="7">
    <source>
        <dbReference type="EMBL" id="VAW95095.1"/>
    </source>
</evidence>
<keyword evidence="5" id="KW-0472">Membrane</keyword>
<name>A0A3B0ZNF9_9ZZZZ</name>
<dbReference type="PANTHER" id="PTHR35093:SF8">
    <property type="entry name" value="OUTER MEMBRANE PROTEIN NMB0088-RELATED"/>
    <property type="match status" value="1"/>
</dbReference>
<protein>
    <submittedName>
        <fullName evidence="7">Putative facilitator of salicylate uptake</fullName>
    </submittedName>
</protein>
<dbReference type="EMBL" id="UOFR01000031">
    <property type="protein sequence ID" value="VAW95095.1"/>
    <property type="molecule type" value="Genomic_DNA"/>
</dbReference>
<keyword evidence="6" id="KW-0998">Cell outer membrane</keyword>
<sequence length="454" mass="47836">MIGKPIRYGLLITLGLFVNSSVNATNGYFAHGYGTKNKGLAGGGVALPQDAMISATNPAGLVFVEERLDLGVGLFSPVRSYSVTADTAGVPDGAACGANCPFTIGGNATSQSIDSENELFLIPHFAMNWALGAQAGVGVSLYGNGGMNSEYQGGQAQHNNGLGTAVTTPGTFGAGTAGVNLEQLFLNATYSRKMSANSSWGASAIAAYQRFEATGLATFGGFSTDATNLSNNGVDDSFGVGWKLGIQGEILRGLTLAASYQSKIDMSEFDKYKGLFAENGDFDVPATWTAGLAFTATPNNVVTFDVQRIEYSDVAAIANPMNNLISTSGCIGGNTSYCLGGANGGGFGWRDMTIYKLGWQWAATQNWTIRAGYNHGKQPIAASEVVFNILAPAVIEDTVTLGFTWDVSKTSEINFSFMHGFEKTVTGANPLNPTQEISITMYQNEAEMSWGWKF</sequence>
<accession>A0A3B0ZNF9</accession>
<evidence type="ECO:0000256" key="1">
    <source>
        <dbReference type="ARBA" id="ARBA00004571"/>
    </source>
</evidence>
<proteinExistence type="predicted"/>
<evidence type="ECO:0000256" key="2">
    <source>
        <dbReference type="ARBA" id="ARBA00022452"/>
    </source>
</evidence>
<dbReference type="InterPro" id="IPR005017">
    <property type="entry name" value="OMPP1/FadL/TodX"/>
</dbReference>
<dbReference type="Gene3D" id="2.40.160.60">
    <property type="entry name" value="Outer membrane protein transport protein (OMPP1/FadL/TodX)"/>
    <property type="match status" value="1"/>
</dbReference>
<evidence type="ECO:0000256" key="5">
    <source>
        <dbReference type="ARBA" id="ARBA00023136"/>
    </source>
</evidence>
<dbReference type="PANTHER" id="PTHR35093">
    <property type="entry name" value="OUTER MEMBRANE PROTEIN NMB0088-RELATED"/>
    <property type="match status" value="1"/>
</dbReference>
<dbReference type="AlphaFoldDB" id="A0A3B0ZNF9"/>
<keyword evidence="4" id="KW-0732">Signal</keyword>
<evidence type="ECO:0000256" key="3">
    <source>
        <dbReference type="ARBA" id="ARBA00022692"/>
    </source>
</evidence>
<evidence type="ECO:0000256" key="6">
    <source>
        <dbReference type="ARBA" id="ARBA00023237"/>
    </source>
</evidence>
<comment type="subcellular location">
    <subcellularLocation>
        <location evidence="1">Cell outer membrane</location>
        <topology evidence="1">Multi-pass membrane protein</topology>
    </subcellularLocation>
</comment>
<reference evidence="7" key="1">
    <citation type="submission" date="2018-06" db="EMBL/GenBank/DDBJ databases">
        <authorList>
            <person name="Zhirakovskaya E."/>
        </authorList>
    </citation>
    <scope>NUCLEOTIDE SEQUENCE</scope>
</reference>
<dbReference type="SUPFAM" id="SSF56935">
    <property type="entry name" value="Porins"/>
    <property type="match status" value="1"/>
</dbReference>
<gene>
    <name evidence="7" type="ORF">MNBD_GAMMA21-1637</name>
</gene>
<dbReference type="Pfam" id="PF03349">
    <property type="entry name" value="Toluene_X"/>
    <property type="match status" value="1"/>
</dbReference>
<organism evidence="7">
    <name type="scientific">hydrothermal vent metagenome</name>
    <dbReference type="NCBI Taxonomy" id="652676"/>
    <lineage>
        <taxon>unclassified sequences</taxon>
        <taxon>metagenomes</taxon>
        <taxon>ecological metagenomes</taxon>
    </lineage>
</organism>